<feature type="domain" description="GGDEF" evidence="1">
    <location>
        <begin position="1"/>
        <end position="40"/>
    </location>
</feature>
<name>A0A1K1SQM7_9PSEU</name>
<keyword evidence="3" id="KW-1185">Reference proteome</keyword>
<dbReference type="SUPFAM" id="SSF55073">
    <property type="entry name" value="Nucleotide cyclase"/>
    <property type="match status" value="1"/>
</dbReference>
<dbReference type="InterPro" id="IPR043128">
    <property type="entry name" value="Rev_trsase/Diguanyl_cyclase"/>
</dbReference>
<gene>
    <name evidence="2" type="ORF">SAMN04489730_6431</name>
</gene>
<evidence type="ECO:0000259" key="1">
    <source>
        <dbReference type="PROSITE" id="PS50887"/>
    </source>
</evidence>
<sequence>MGAASLPQAGDTPDELLLAAARALLHAKKTGRNRVVLAVPTELATADGSAADPTTTPTA</sequence>
<evidence type="ECO:0000313" key="2">
    <source>
        <dbReference type="EMBL" id="SFW86602.1"/>
    </source>
</evidence>
<evidence type="ECO:0000313" key="3">
    <source>
        <dbReference type="Proteomes" id="UP000182740"/>
    </source>
</evidence>
<dbReference type="Gene3D" id="3.30.70.270">
    <property type="match status" value="1"/>
</dbReference>
<protein>
    <recommendedName>
        <fullName evidence="1">GGDEF domain-containing protein</fullName>
    </recommendedName>
</protein>
<dbReference type="EMBL" id="FPJG01000006">
    <property type="protein sequence ID" value="SFW86602.1"/>
    <property type="molecule type" value="Genomic_DNA"/>
</dbReference>
<dbReference type="InterPro" id="IPR000160">
    <property type="entry name" value="GGDEF_dom"/>
</dbReference>
<accession>A0A1K1SQM7</accession>
<proteinExistence type="predicted"/>
<dbReference type="AlphaFoldDB" id="A0A1K1SQM7"/>
<dbReference type="InterPro" id="IPR029787">
    <property type="entry name" value="Nucleotide_cyclase"/>
</dbReference>
<reference evidence="3" key="1">
    <citation type="submission" date="2016-11" db="EMBL/GenBank/DDBJ databases">
        <authorList>
            <person name="Varghese N."/>
            <person name="Submissions S."/>
        </authorList>
    </citation>
    <scope>NUCLEOTIDE SEQUENCE [LARGE SCALE GENOMIC DNA]</scope>
    <source>
        <strain evidence="3">DSM 44671</strain>
    </source>
</reference>
<organism evidence="2 3">
    <name type="scientific">Amycolatopsis australiensis</name>
    <dbReference type="NCBI Taxonomy" id="546364"/>
    <lineage>
        <taxon>Bacteria</taxon>
        <taxon>Bacillati</taxon>
        <taxon>Actinomycetota</taxon>
        <taxon>Actinomycetes</taxon>
        <taxon>Pseudonocardiales</taxon>
        <taxon>Pseudonocardiaceae</taxon>
        <taxon>Amycolatopsis</taxon>
    </lineage>
</organism>
<dbReference type="Proteomes" id="UP000182740">
    <property type="component" value="Unassembled WGS sequence"/>
</dbReference>
<dbReference type="PROSITE" id="PS50887">
    <property type="entry name" value="GGDEF"/>
    <property type="match status" value="1"/>
</dbReference>